<evidence type="ECO:0000313" key="2">
    <source>
        <dbReference type="EMBL" id="CAG8595131.1"/>
    </source>
</evidence>
<keyword evidence="3" id="KW-1185">Reference proteome</keyword>
<dbReference type="OrthoDB" id="433457at2759"/>
<name>A0A9N9GDN7_9GLOM</name>
<proteinExistence type="predicted"/>
<comment type="caution">
    <text evidence="2">The sequence shown here is derived from an EMBL/GenBank/DDBJ whole genome shotgun (WGS) entry which is preliminary data.</text>
</comment>
<evidence type="ECO:0000313" key="3">
    <source>
        <dbReference type="Proteomes" id="UP000789706"/>
    </source>
</evidence>
<evidence type="ECO:0000256" key="1">
    <source>
        <dbReference type="SAM" id="MobiDB-lite"/>
    </source>
</evidence>
<feature type="compositionally biased region" description="Polar residues" evidence="1">
    <location>
        <begin position="308"/>
        <end position="317"/>
    </location>
</feature>
<reference evidence="2" key="1">
    <citation type="submission" date="2021-06" db="EMBL/GenBank/DDBJ databases">
        <authorList>
            <person name="Kallberg Y."/>
            <person name="Tangrot J."/>
            <person name="Rosling A."/>
        </authorList>
    </citation>
    <scope>NUCLEOTIDE SEQUENCE</scope>
    <source>
        <strain evidence="2">AZ414A</strain>
    </source>
</reference>
<organism evidence="2 3">
    <name type="scientific">Diversispora eburnea</name>
    <dbReference type="NCBI Taxonomy" id="1213867"/>
    <lineage>
        <taxon>Eukaryota</taxon>
        <taxon>Fungi</taxon>
        <taxon>Fungi incertae sedis</taxon>
        <taxon>Mucoromycota</taxon>
        <taxon>Glomeromycotina</taxon>
        <taxon>Glomeromycetes</taxon>
        <taxon>Diversisporales</taxon>
        <taxon>Diversisporaceae</taxon>
        <taxon>Diversispora</taxon>
    </lineage>
</organism>
<feature type="region of interest" description="Disordered" evidence="1">
    <location>
        <begin position="308"/>
        <end position="329"/>
    </location>
</feature>
<dbReference type="Proteomes" id="UP000789706">
    <property type="component" value="Unassembled WGS sequence"/>
</dbReference>
<dbReference type="EMBL" id="CAJVPK010001676">
    <property type="protein sequence ID" value="CAG8595131.1"/>
    <property type="molecule type" value="Genomic_DNA"/>
</dbReference>
<protein>
    <submittedName>
        <fullName evidence="2">5886_t:CDS:1</fullName>
    </submittedName>
</protein>
<dbReference type="AlphaFoldDB" id="A0A9N9GDN7"/>
<gene>
    <name evidence="2" type="ORF">DEBURN_LOCUS9249</name>
</gene>
<sequence>MPLDRYNRRFTRSVSPQTSAVLPYYRRRSSSVTSGAASPASSTTASSASNTVSFVPSVTTTYNCSYYYDPSCSYAIPDFVNSPYFTPSAYVSPASSVALPIAIISPTNVSPASSTAASYTSSTATSSASSITTILPTYVSPVSSTAASYTSSTAASSTSSDTTTSFSSSLTPSYASVFTNTSSAPTFFATNYSNSANSTTTTISPASFTALLTAASSASSNTTTSSSLIPSHASVSINTSSASSNTTSSSSLIPSYASVSVNTSSAPTFFATNYSSSVNSSSSTTTTTNSTVPSIFFATDHLNTSFTQASPMSSRESSVAPGNRHDAKKSVLTSPDIELDPPVVVNRARLSVIRNQRKINNRYTPYIGSSLNERGTRNHLEMAEDVCKHYIPKPAMSLHLWNRPPRADRVALRKNNTGIKFRDGFIKHARSPASHKPCYNNLFEQYQIERLGRDDQRYEKAISKVGNHFVFVRLVPVNLLVGVDGKVSMVSIYDFIRLEDDKRDLIPICEYNVFALTNQIVTILVGDIMRSIV</sequence>
<accession>A0A9N9GDN7</accession>